<dbReference type="RefSeq" id="XP_067714480.1">
    <property type="nucleotide sequence ID" value="XM_067858379.1"/>
</dbReference>
<accession>A0AAV4LTK4</accession>
<organism evidence="2 3">
    <name type="scientific">Babesia caballi</name>
    <dbReference type="NCBI Taxonomy" id="5871"/>
    <lineage>
        <taxon>Eukaryota</taxon>
        <taxon>Sar</taxon>
        <taxon>Alveolata</taxon>
        <taxon>Apicomplexa</taxon>
        <taxon>Aconoidasida</taxon>
        <taxon>Piroplasmida</taxon>
        <taxon>Babesiidae</taxon>
        <taxon>Babesia</taxon>
    </lineage>
</organism>
<gene>
    <name evidence="2" type="ORF">BcabD6B2_18460</name>
</gene>
<reference evidence="2 3" key="1">
    <citation type="submission" date="2021-06" db="EMBL/GenBank/DDBJ databases">
        <title>Genome sequence of Babesia caballi.</title>
        <authorList>
            <person name="Yamagishi J."/>
            <person name="Kidaka T."/>
            <person name="Ochi A."/>
        </authorList>
    </citation>
    <scope>NUCLEOTIDE SEQUENCE [LARGE SCALE GENOMIC DNA]</scope>
    <source>
        <strain evidence="2">USDA-D6B2</strain>
    </source>
</reference>
<sequence>MYNTWYNGSKTATGATNIVRGDCDALTGNIISGMCVDQLPVYANAVNVGIAAAQNEVARAGAGMTAQMAMMRFSYCDGHRMMMHSIGKQYAQAGHGVYGMQRYVNGGLNGAGQHPCMIGGGMAPPQRMGAGAVPAPAPGGASLNPHFNRPGYGAVLRAVPKQEGCENRSGLQTGAQRPQEEVDYNTAIPTANHIKTTGRQQKQSSDVANNERVDWGTEMTDAREAEEEPEYPHLALDLSRITQAYRRPQPKPKQLEPQPAPQTKESTVELRVAVGKPRYPYTAQFNDPVEKELERWHNGRTSTIKWTRIKRGVYMADNQEINLVKLNGSLYVKGAKANNRMEHVPIGKFVQRLQKTTSG</sequence>
<dbReference type="EMBL" id="BPLF01000002">
    <property type="protein sequence ID" value="GIX62411.1"/>
    <property type="molecule type" value="Genomic_DNA"/>
</dbReference>
<evidence type="ECO:0000256" key="1">
    <source>
        <dbReference type="SAM" id="MobiDB-lite"/>
    </source>
</evidence>
<keyword evidence="3" id="KW-1185">Reference proteome</keyword>
<comment type="caution">
    <text evidence="2">The sequence shown here is derived from an EMBL/GenBank/DDBJ whole genome shotgun (WGS) entry which is preliminary data.</text>
</comment>
<proteinExistence type="predicted"/>
<protein>
    <submittedName>
        <fullName evidence="2">Uncharacterized protein</fullName>
    </submittedName>
</protein>
<dbReference type="AlphaFoldDB" id="A0AAV4LTK4"/>
<evidence type="ECO:0000313" key="2">
    <source>
        <dbReference type="EMBL" id="GIX62411.1"/>
    </source>
</evidence>
<dbReference type="Proteomes" id="UP001497744">
    <property type="component" value="Unassembled WGS sequence"/>
</dbReference>
<feature type="region of interest" description="Disordered" evidence="1">
    <location>
        <begin position="247"/>
        <end position="267"/>
    </location>
</feature>
<name>A0AAV4LTK4_BABCB</name>
<dbReference type="GeneID" id="94193892"/>
<evidence type="ECO:0000313" key="3">
    <source>
        <dbReference type="Proteomes" id="UP001497744"/>
    </source>
</evidence>